<evidence type="ECO:0000256" key="2">
    <source>
        <dbReference type="SAM" id="MobiDB-lite"/>
    </source>
</evidence>
<accession>A0A1X0QS30</accession>
<feature type="coiled-coil region" evidence="1">
    <location>
        <begin position="118"/>
        <end position="152"/>
    </location>
</feature>
<proteinExistence type="predicted"/>
<gene>
    <name evidence="3" type="ORF">BCV72DRAFT_317576</name>
</gene>
<reference evidence="3" key="1">
    <citation type="journal article" date="2016" name="Proc. Natl. Acad. Sci. U.S.A.">
        <title>Lipid metabolic changes in an early divergent fungus govern the establishment of a mutualistic symbiosis with endobacteria.</title>
        <authorList>
            <person name="Lastovetsky O.A."/>
            <person name="Gaspar M.L."/>
            <person name="Mondo S.J."/>
            <person name="LaButti K.M."/>
            <person name="Sandor L."/>
            <person name="Grigoriev I.V."/>
            <person name="Henry S.A."/>
            <person name="Pawlowska T.E."/>
        </authorList>
    </citation>
    <scope>NUCLEOTIDE SEQUENCE [LARGE SCALE GENOMIC DNA]</scope>
    <source>
        <strain evidence="3">ATCC 52814</strain>
    </source>
</reference>
<evidence type="ECO:0000256" key="1">
    <source>
        <dbReference type="SAM" id="Coils"/>
    </source>
</evidence>
<keyword evidence="1" id="KW-0175">Coiled coil</keyword>
<dbReference type="OrthoDB" id="2206543at2759"/>
<dbReference type="Proteomes" id="UP000242414">
    <property type="component" value="Unassembled WGS sequence"/>
</dbReference>
<sequence length="345" mass="38898">MTHGLRGRKLTVSALSNEQTQNLHKQFETKRRRLVCTNCQASGSFNCKGATAGDPPQPSFLCKSRNLYCNAHAMANMLQSVSTATDLPSDSSVQESMEISGSQFTSSDINALPSGVTIADLQLTIEKLYAELKQIQAELKQAREEVQVLRNQQVHTGTQPISVSNSSQFPPLPSASQSLPPWRGPARLSLLKASILEQRQQRRLQRQEIAARFLQPPSENQGFQYIFVPTKARVPIGQLHTRLHKLDINNSRILDIHYPTRNTVALLVHNDYAPELKSHLQKFKVRIIDNFDPCDGSILMDPKNDQCSKEERDHLALKFHCERVRRALSYIRAPVKAAVARYFYT</sequence>
<protein>
    <submittedName>
        <fullName evidence="3">Uncharacterized protein</fullName>
    </submittedName>
</protein>
<evidence type="ECO:0000313" key="3">
    <source>
        <dbReference type="EMBL" id="ORE02541.1"/>
    </source>
</evidence>
<feature type="region of interest" description="Disordered" evidence="2">
    <location>
        <begin position="159"/>
        <end position="178"/>
    </location>
</feature>
<dbReference type="VEuPathDB" id="FungiDB:BCV72DRAFT_317576"/>
<dbReference type="EMBL" id="KV922044">
    <property type="protein sequence ID" value="ORE02541.1"/>
    <property type="molecule type" value="Genomic_DNA"/>
</dbReference>
<feature type="compositionally biased region" description="Low complexity" evidence="2">
    <location>
        <begin position="166"/>
        <end position="178"/>
    </location>
</feature>
<organism evidence="3">
    <name type="scientific">Rhizopus microsporus var. microsporus</name>
    <dbReference type="NCBI Taxonomy" id="86635"/>
    <lineage>
        <taxon>Eukaryota</taxon>
        <taxon>Fungi</taxon>
        <taxon>Fungi incertae sedis</taxon>
        <taxon>Mucoromycota</taxon>
        <taxon>Mucoromycotina</taxon>
        <taxon>Mucoromycetes</taxon>
        <taxon>Mucorales</taxon>
        <taxon>Mucorineae</taxon>
        <taxon>Rhizopodaceae</taxon>
        <taxon>Rhizopus</taxon>
    </lineage>
</organism>
<name>A0A1X0QS30_RHIZD</name>
<dbReference type="AlphaFoldDB" id="A0A1X0QS30"/>